<feature type="active site" evidence="1">
    <location>
        <position position="82"/>
    </location>
</feature>
<dbReference type="RefSeq" id="WP_138318419.1">
    <property type="nucleotide sequence ID" value="NZ_VCBC01000003.1"/>
</dbReference>
<evidence type="ECO:0000256" key="2">
    <source>
        <dbReference type="PIRSR" id="PIRSR011396-2"/>
    </source>
</evidence>
<feature type="binding site" evidence="2">
    <location>
        <position position="349"/>
    </location>
    <ligand>
        <name>FAD</name>
        <dbReference type="ChEBI" id="CHEBI:57692"/>
    </ligand>
</feature>
<gene>
    <name evidence="3" type="ORF">FE810_02310</name>
</gene>
<keyword evidence="2" id="KW-0274">FAD</keyword>
<dbReference type="InterPro" id="IPR033856">
    <property type="entry name" value="Trp_halogen"/>
</dbReference>
<dbReference type="InterPro" id="IPR050816">
    <property type="entry name" value="Flavin-dep_Halogenase_NPB"/>
</dbReference>
<dbReference type="Pfam" id="PF04820">
    <property type="entry name" value="Trp_halogenase"/>
    <property type="match status" value="1"/>
</dbReference>
<proteinExistence type="predicted"/>
<keyword evidence="2" id="KW-0285">Flavoprotein</keyword>
<dbReference type="AlphaFoldDB" id="A0A5R9IYZ6"/>
<protein>
    <submittedName>
        <fullName evidence="3">Tryptophan 7-halogenase</fullName>
    </submittedName>
</protein>
<feature type="binding site" evidence="2">
    <location>
        <position position="345"/>
    </location>
    <ligand>
        <name>L-tryptophan</name>
        <dbReference type="ChEBI" id="CHEBI:57912"/>
    </ligand>
</feature>
<dbReference type="PANTHER" id="PTHR43747:SF4">
    <property type="entry name" value="FLAVIN-DEPENDENT TRYPTOPHAN HALOGENASE"/>
    <property type="match status" value="1"/>
</dbReference>
<sequence length="503" mass="56983">MVSITKKINSILIVGGGTSGWMTAAALSHHFQKSNVSITLVESSQLGTIGVGEATIPTLRRFYQKLGLTDLDVLKATSATCKLGIEFKDWYKPGSSFIHPFGLFGQGTQQVDFHHYWLRAKQHGDSSELADYSLGVSLAQQNKFKLPAQKPKSQLEVFDWALHFDAAKFAELMRDYAQNHGVKLIDDKIIDVDLNSVGEIDSVTLESKGHISADLFIDCSGFKGLLINQTLKTEYIDWSQWLVCDRAVAVQSKSVSEPLARTVAQAHGAGWQWKIPLQHRTGNGHVYSSQYISEDEATTILLENVEGELLQDPRHFSFVPGRREKAWNKNCIAVGLSSGFLEPLESTSIALVETAIEKIILSLPKPEYSNKEVARFNEVTALEYERVRDFIILHYKATQRDDSPMWRYCQNMAIPKTLEEKYSRYKECGDILRYPWDIFGKDSWLAIFSGFHIFPNTYNSQAENMPLEYLQQNLSYMKKRVAEQMESAESHTEFLRVNCKIDI</sequence>
<dbReference type="Gene3D" id="3.50.50.60">
    <property type="entry name" value="FAD/NAD(P)-binding domain"/>
    <property type="match status" value="1"/>
</dbReference>
<keyword evidence="2" id="KW-0547">Nucleotide-binding</keyword>
<evidence type="ECO:0000256" key="1">
    <source>
        <dbReference type="PIRSR" id="PIRSR011396-1"/>
    </source>
</evidence>
<dbReference type="InterPro" id="IPR036188">
    <property type="entry name" value="FAD/NAD-bd_sf"/>
</dbReference>
<dbReference type="PIRSF" id="PIRSF011396">
    <property type="entry name" value="Trp_halogenase"/>
    <property type="match status" value="1"/>
</dbReference>
<evidence type="ECO:0000313" key="4">
    <source>
        <dbReference type="Proteomes" id="UP000307790"/>
    </source>
</evidence>
<reference evidence="3 4" key="1">
    <citation type="submission" date="2019-05" db="EMBL/GenBank/DDBJ databases">
        <title>Genome sequences of Thalassotalea litorea 1K03283.</title>
        <authorList>
            <person name="Zhang D."/>
        </authorList>
    </citation>
    <scope>NUCLEOTIDE SEQUENCE [LARGE SCALE GENOMIC DNA]</scope>
    <source>
        <strain evidence="3 4">MCCC 1K03283</strain>
    </source>
</reference>
<dbReference type="OrthoDB" id="6278312at2"/>
<dbReference type="SUPFAM" id="SSF51905">
    <property type="entry name" value="FAD/NAD(P)-binding domain"/>
    <property type="match status" value="1"/>
</dbReference>
<dbReference type="EMBL" id="VCBC01000003">
    <property type="protein sequence ID" value="TLU67138.1"/>
    <property type="molecule type" value="Genomic_DNA"/>
</dbReference>
<feature type="binding site" evidence="2">
    <location>
        <position position="82"/>
    </location>
    <ligand>
        <name>7-chloro-L-tryptophan</name>
        <dbReference type="ChEBI" id="CHEBI:58713"/>
    </ligand>
</feature>
<feature type="binding site" evidence="2">
    <location>
        <position position="336"/>
    </location>
    <ligand>
        <name>FAD</name>
        <dbReference type="ChEBI" id="CHEBI:57692"/>
    </ligand>
</feature>
<evidence type="ECO:0000313" key="3">
    <source>
        <dbReference type="EMBL" id="TLU67138.1"/>
    </source>
</evidence>
<dbReference type="PANTHER" id="PTHR43747">
    <property type="entry name" value="FAD-BINDING PROTEIN"/>
    <property type="match status" value="1"/>
</dbReference>
<dbReference type="InterPro" id="IPR006905">
    <property type="entry name" value="Flavin_halogenase"/>
</dbReference>
<organism evidence="3 4">
    <name type="scientific">Thalassotalea litorea</name>
    <dbReference type="NCBI Taxonomy" id="2020715"/>
    <lineage>
        <taxon>Bacteria</taxon>
        <taxon>Pseudomonadati</taxon>
        <taxon>Pseudomonadota</taxon>
        <taxon>Gammaproteobacteria</taxon>
        <taxon>Alteromonadales</taxon>
        <taxon>Colwelliaceae</taxon>
        <taxon>Thalassotalea</taxon>
    </lineage>
</organism>
<dbReference type="GO" id="GO:0004497">
    <property type="term" value="F:monooxygenase activity"/>
    <property type="evidence" value="ECO:0007669"/>
    <property type="project" value="InterPro"/>
</dbReference>
<comment type="caution">
    <text evidence="3">The sequence shown here is derived from an EMBL/GenBank/DDBJ whole genome shotgun (WGS) entry which is preliminary data.</text>
</comment>
<accession>A0A5R9IYZ6</accession>
<keyword evidence="4" id="KW-1185">Reference proteome</keyword>
<dbReference type="Proteomes" id="UP000307790">
    <property type="component" value="Unassembled WGS sequence"/>
</dbReference>
<dbReference type="GO" id="GO:0000166">
    <property type="term" value="F:nucleotide binding"/>
    <property type="evidence" value="ECO:0007669"/>
    <property type="project" value="UniProtKB-KW"/>
</dbReference>
<name>A0A5R9IYZ6_9GAMM</name>